<name>A0ABV1F7Z4_9FIRM</name>
<evidence type="ECO:0000313" key="1">
    <source>
        <dbReference type="EMBL" id="MEQ2469498.1"/>
    </source>
</evidence>
<dbReference type="RefSeq" id="WP_015523852.1">
    <property type="nucleotide sequence ID" value="NZ_JBBMEZ010000007.1"/>
</dbReference>
<accession>A0ABV1F7Z4</accession>
<dbReference type="EMBL" id="JBBMEZ010000007">
    <property type="protein sequence ID" value="MEQ2469498.1"/>
    <property type="molecule type" value="Genomic_DNA"/>
</dbReference>
<organism evidence="1 2">
    <name type="scientific">Ruminococcoides intestinale</name>
    <dbReference type="NCBI Taxonomy" id="3133162"/>
    <lineage>
        <taxon>Bacteria</taxon>
        <taxon>Bacillati</taxon>
        <taxon>Bacillota</taxon>
        <taxon>Clostridia</taxon>
        <taxon>Eubacteriales</taxon>
        <taxon>Oscillospiraceae</taxon>
        <taxon>Ruminococcoides</taxon>
    </lineage>
</organism>
<evidence type="ECO:0000313" key="2">
    <source>
        <dbReference type="Proteomes" id="UP001490816"/>
    </source>
</evidence>
<proteinExistence type="predicted"/>
<protein>
    <submittedName>
        <fullName evidence="1">Uncharacterized protein</fullName>
    </submittedName>
</protein>
<dbReference type="Proteomes" id="UP001490816">
    <property type="component" value="Unassembled WGS sequence"/>
</dbReference>
<sequence length="95" mass="11151">MSTGLDSGLRINDNSILVECEVDSKYQYKLVIYDNTFDDNPLEKVYAIRNIDYNITDGNKIANFIIKLEENNYDSKKVFRQLLRDYTKQFELILG</sequence>
<keyword evidence="2" id="KW-1185">Reference proteome</keyword>
<comment type="caution">
    <text evidence="1">The sequence shown here is derived from an EMBL/GenBank/DDBJ whole genome shotgun (WGS) entry which is preliminary data.</text>
</comment>
<reference evidence="1 2" key="1">
    <citation type="submission" date="2024-03" db="EMBL/GenBank/DDBJ databases">
        <title>Human intestinal bacterial collection.</title>
        <authorList>
            <person name="Pauvert C."/>
            <person name="Hitch T.C.A."/>
            <person name="Clavel T."/>
        </authorList>
    </citation>
    <scope>NUCLEOTIDE SEQUENCE [LARGE SCALE GENOMIC DNA]</scope>
    <source>
        <strain evidence="1 2">CLA-JM-H38</strain>
    </source>
</reference>
<gene>
    <name evidence="1" type="ORF">WMO39_03995</name>
</gene>